<dbReference type="InterPro" id="IPR019775">
    <property type="entry name" value="WD40_repeat_CS"/>
</dbReference>
<dbReference type="PROSITE" id="PS50294">
    <property type="entry name" value="WD_REPEATS_REGION"/>
    <property type="match status" value="4"/>
</dbReference>
<dbReference type="PANTHER" id="PTHR19842:SF0">
    <property type="entry name" value="TARGET OF RAPAMYCIN COMPLEX SUBUNIT LST8"/>
    <property type="match status" value="1"/>
</dbReference>
<comment type="similarity">
    <text evidence="2">Belongs to the WD repeat LST8 family.</text>
</comment>
<dbReference type="VEuPathDB" id="FungiDB:DNF11_3454"/>
<dbReference type="InterPro" id="IPR015943">
    <property type="entry name" value="WD40/YVTN_repeat-like_dom_sf"/>
</dbReference>
<dbReference type="PROSITE" id="PS00678">
    <property type="entry name" value="WD_REPEATS_1"/>
    <property type="match status" value="2"/>
</dbReference>
<evidence type="ECO:0000256" key="7">
    <source>
        <dbReference type="ARBA" id="ARBA00074814"/>
    </source>
</evidence>
<dbReference type="GO" id="GO:0031931">
    <property type="term" value="C:TORC1 complex"/>
    <property type="evidence" value="ECO:0007669"/>
    <property type="project" value="InterPro"/>
</dbReference>
<keyword evidence="5 8" id="KW-0853">WD repeat</keyword>
<feature type="repeat" description="WD" evidence="8">
    <location>
        <begin position="302"/>
        <end position="343"/>
    </location>
</feature>
<dbReference type="Proteomes" id="UP000269793">
    <property type="component" value="Chromosome VI"/>
</dbReference>
<dbReference type="GO" id="GO:0038203">
    <property type="term" value="P:TORC2 signaling"/>
    <property type="evidence" value="ECO:0007669"/>
    <property type="project" value="UniProtKB-ARBA"/>
</dbReference>
<keyword evidence="11" id="KW-1185">Reference proteome</keyword>
<organism evidence="10 11">
    <name type="scientific">Malassezia restricta (strain ATCC 96810 / NBRC 103918 / CBS 7877)</name>
    <name type="common">Seborrheic dermatitis infection agent</name>
    <dbReference type="NCBI Taxonomy" id="425264"/>
    <lineage>
        <taxon>Eukaryota</taxon>
        <taxon>Fungi</taxon>
        <taxon>Dikarya</taxon>
        <taxon>Basidiomycota</taxon>
        <taxon>Ustilaginomycotina</taxon>
        <taxon>Malasseziomycetes</taxon>
        <taxon>Malasseziales</taxon>
        <taxon>Malasseziaceae</taxon>
        <taxon>Malassezia</taxon>
    </lineage>
</organism>
<dbReference type="Pfam" id="PF00400">
    <property type="entry name" value="WD40"/>
    <property type="match status" value="5"/>
</dbReference>
<keyword evidence="6" id="KW-0677">Repeat</keyword>
<dbReference type="OrthoDB" id="400at2759"/>
<gene>
    <name evidence="10" type="primary">wat1</name>
    <name evidence="10" type="ORF">DNF11_3454</name>
</gene>
<dbReference type="PROSITE" id="PS50082">
    <property type="entry name" value="WD_REPEATS_2"/>
    <property type="match status" value="4"/>
</dbReference>
<dbReference type="InterPro" id="IPR037588">
    <property type="entry name" value="MLST8"/>
</dbReference>
<evidence type="ECO:0000256" key="2">
    <source>
        <dbReference type="ARBA" id="ARBA00009890"/>
    </source>
</evidence>
<evidence type="ECO:0000313" key="10">
    <source>
        <dbReference type="EMBL" id="AYO44404.1"/>
    </source>
</evidence>
<dbReference type="GO" id="GO:0031932">
    <property type="term" value="C:TORC2 complex"/>
    <property type="evidence" value="ECO:0007669"/>
    <property type="project" value="InterPro"/>
</dbReference>
<dbReference type="PANTHER" id="PTHR19842">
    <property type="entry name" value="G BETA-LIKE PROTEIN GBL"/>
    <property type="match status" value="1"/>
</dbReference>
<dbReference type="EMBL" id="CP033153">
    <property type="protein sequence ID" value="AYO44404.1"/>
    <property type="molecule type" value="Genomic_DNA"/>
</dbReference>
<dbReference type="InterPro" id="IPR001680">
    <property type="entry name" value="WD40_rpt"/>
</dbReference>
<dbReference type="PRINTS" id="PR00320">
    <property type="entry name" value="GPROTEINBRPT"/>
</dbReference>
<reference evidence="10 11" key="1">
    <citation type="submission" date="2018-10" db="EMBL/GenBank/DDBJ databases">
        <title>Complete genome sequence of Malassezia restricta CBS 7877.</title>
        <authorList>
            <person name="Morand S.C."/>
            <person name="Bertignac M."/>
            <person name="Iltis A."/>
            <person name="Kolder I."/>
            <person name="Pirovano W."/>
            <person name="Jourdain R."/>
            <person name="Clavaud C."/>
        </authorList>
    </citation>
    <scope>NUCLEOTIDE SEQUENCE [LARGE SCALE GENOMIC DNA]</scope>
    <source>
        <strain evidence="10 11">CBS 7877</strain>
    </source>
</reference>
<protein>
    <recommendedName>
        <fullName evidence="7">Protein LST8 homolog</fullName>
    </recommendedName>
    <alternativeName>
        <fullName evidence="3">Target of rapamycin complex subunit LST8</fullName>
    </alternativeName>
</protein>
<dbReference type="GO" id="GO:0005737">
    <property type="term" value="C:cytoplasm"/>
    <property type="evidence" value="ECO:0007669"/>
    <property type="project" value="UniProtKB-SubCell"/>
</dbReference>
<dbReference type="FunFam" id="2.130.10.10:FF:000505">
    <property type="entry name" value="Blast:Protein LST8 homolog"/>
    <property type="match status" value="1"/>
</dbReference>
<feature type="repeat" description="WD" evidence="8">
    <location>
        <begin position="120"/>
        <end position="161"/>
    </location>
</feature>
<evidence type="ECO:0000313" key="11">
    <source>
        <dbReference type="Proteomes" id="UP000269793"/>
    </source>
</evidence>
<evidence type="ECO:0000256" key="4">
    <source>
        <dbReference type="ARBA" id="ARBA00022490"/>
    </source>
</evidence>
<keyword evidence="4" id="KW-0963">Cytoplasm</keyword>
<dbReference type="Gene3D" id="2.130.10.10">
    <property type="entry name" value="YVTN repeat-like/Quinoprotein amine dehydrogenase"/>
    <property type="match status" value="1"/>
</dbReference>
<evidence type="ECO:0000256" key="9">
    <source>
        <dbReference type="SAM" id="MobiDB-lite"/>
    </source>
</evidence>
<evidence type="ECO:0000256" key="3">
    <source>
        <dbReference type="ARBA" id="ARBA00018867"/>
    </source>
</evidence>
<sequence>MAVTDATDPSGEHKPKPPSSMTQISSSSKSIEQDALSVVLVTAGYDHTIRFWEAWSGLCSQTIQYSDSQVNRLAISPNKRIVAVAGNGTVRLYECSPAAAMMSHSDVPSRGASVPPISSFDGHYGNVTSIAWHCDGKWLVSGGEDGTLKIWDTRTSRPQRVYDHKSPVNDVVIHPNQGELASCDQSGSVKIWDLGENKCSHELIPEEEVPMRSVSIASDGSCLVAANNKGCVYVWKMRSGVTEDDQHEHTELEPVTKFQAHDTYITRCALSPDARYLATCSADTTVKLWSTSQYRFALNKVLQGHQRWVWDVSFSADSAYLVSASSDHVARLWELSSGRTMRQYNGHHRAAVCVALNDTSLEP</sequence>
<feature type="repeat" description="WD" evidence="8">
    <location>
        <begin position="258"/>
        <end position="299"/>
    </location>
</feature>
<dbReference type="AlphaFoldDB" id="A0A3G2S8I6"/>
<feature type="repeat" description="WD" evidence="8">
    <location>
        <begin position="161"/>
        <end position="202"/>
    </location>
</feature>
<evidence type="ECO:0000256" key="8">
    <source>
        <dbReference type="PROSITE-ProRule" id="PRU00221"/>
    </source>
</evidence>
<dbReference type="STRING" id="425264.A0A3G2S8I6"/>
<dbReference type="InterPro" id="IPR020472">
    <property type="entry name" value="WD40_PAC1"/>
</dbReference>
<evidence type="ECO:0000256" key="5">
    <source>
        <dbReference type="ARBA" id="ARBA00022574"/>
    </source>
</evidence>
<name>A0A3G2S8I6_MALR7</name>
<dbReference type="InterPro" id="IPR011047">
    <property type="entry name" value="Quinoprotein_ADH-like_sf"/>
</dbReference>
<dbReference type="SUPFAM" id="SSF50998">
    <property type="entry name" value="Quinoprotein alcohol dehydrogenase-like"/>
    <property type="match status" value="1"/>
</dbReference>
<comment type="subcellular location">
    <subcellularLocation>
        <location evidence="1">Cytoplasm</location>
    </subcellularLocation>
</comment>
<dbReference type="GO" id="GO:0032535">
    <property type="term" value="P:regulation of cellular component size"/>
    <property type="evidence" value="ECO:0007669"/>
    <property type="project" value="UniProtKB-ARBA"/>
</dbReference>
<accession>A0A3G2S8I6</accession>
<dbReference type="SMART" id="SM00320">
    <property type="entry name" value="WD40"/>
    <property type="match status" value="7"/>
</dbReference>
<dbReference type="GO" id="GO:0032956">
    <property type="term" value="P:regulation of actin cytoskeleton organization"/>
    <property type="evidence" value="ECO:0007669"/>
    <property type="project" value="TreeGrafter"/>
</dbReference>
<evidence type="ECO:0000256" key="6">
    <source>
        <dbReference type="ARBA" id="ARBA00022737"/>
    </source>
</evidence>
<dbReference type="CDD" id="cd00200">
    <property type="entry name" value="WD40"/>
    <property type="match status" value="1"/>
</dbReference>
<evidence type="ECO:0000256" key="1">
    <source>
        <dbReference type="ARBA" id="ARBA00004496"/>
    </source>
</evidence>
<feature type="region of interest" description="Disordered" evidence="9">
    <location>
        <begin position="1"/>
        <end position="27"/>
    </location>
</feature>
<proteinExistence type="inferred from homology"/>
<dbReference type="GO" id="GO:0051897">
    <property type="term" value="P:positive regulation of phosphatidylinositol 3-kinase/protein kinase B signal transduction"/>
    <property type="evidence" value="ECO:0007669"/>
    <property type="project" value="UniProtKB-ARBA"/>
</dbReference>